<reference evidence="1 2" key="1">
    <citation type="journal article" date="2014" name="J Genomics">
        <title>Draft Genome Sequence of the Extremely Halophilic Phototrophic Purple Sulfur Bacterium Halorhodospira halochloris.</title>
        <authorList>
            <person name="Singh K.S."/>
            <person name="Kirksey J."/>
            <person name="Hoff W.D."/>
            <person name="Deole R."/>
        </authorList>
    </citation>
    <scope>NUCLEOTIDE SEQUENCE [LARGE SCALE GENOMIC DNA]</scope>
    <source>
        <strain evidence="1 2">A</strain>
    </source>
</reference>
<dbReference type="InterPro" id="IPR025427">
    <property type="entry name" value="DUF4160"/>
</dbReference>
<evidence type="ECO:0000313" key="1">
    <source>
        <dbReference type="EMBL" id="AHK78743.1"/>
    </source>
</evidence>
<name>W8KHV1_9GAMM</name>
<dbReference type="KEGG" id="hhc:M911_05675"/>
<sequence length="76" mass="9128">MPTLLNEKGFKFFFYANEHRPAHVHVMKSDGWAKIEMETSVVVYSTLKKQELKECLELLSLHRRQFLEVWNAWFGR</sequence>
<keyword evidence="2" id="KW-1185">Reference proteome</keyword>
<evidence type="ECO:0000313" key="2">
    <source>
        <dbReference type="Proteomes" id="UP000019442"/>
    </source>
</evidence>
<dbReference type="HOGENOM" id="CLU_162083_4_0_6"/>
<dbReference type="Pfam" id="PF13711">
    <property type="entry name" value="DUF4160"/>
    <property type="match status" value="1"/>
</dbReference>
<dbReference type="RefSeq" id="WP_025281134.1">
    <property type="nucleotide sequence ID" value="NZ_JBLZQM010000049.1"/>
</dbReference>
<protein>
    <recommendedName>
        <fullName evidence="3">DUF4160 domain-containing protein</fullName>
    </recommendedName>
</protein>
<reference evidence="2" key="2">
    <citation type="submission" date="2014-02" db="EMBL/GenBank/DDBJ databases">
        <title>Draft Genome Sequence of extremely halophilic bacteria Halorhodospira halochloris.</title>
        <authorList>
            <person name="Singh K.S."/>
        </authorList>
    </citation>
    <scope>NUCLEOTIDE SEQUENCE [LARGE SCALE GENOMIC DNA]</scope>
    <source>
        <strain evidence="2">A</strain>
    </source>
</reference>
<dbReference type="OrthoDB" id="122670at2"/>
<accession>W8KHV1</accession>
<gene>
    <name evidence="1" type="ORF">M911_05675</name>
</gene>
<dbReference type="EMBL" id="CP007268">
    <property type="protein sequence ID" value="AHK78743.1"/>
    <property type="molecule type" value="Genomic_DNA"/>
</dbReference>
<evidence type="ECO:0008006" key="3">
    <source>
        <dbReference type="Google" id="ProtNLM"/>
    </source>
</evidence>
<dbReference type="Proteomes" id="UP000019442">
    <property type="component" value="Chromosome"/>
</dbReference>
<dbReference type="AlphaFoldDB" id="W8KHV1"/>
<organism evidence="1 2">
    <name type="scientific">Ectothiorhodospira haloalkaliphila</name>
    <dbReference type="NCBI Taxonomy" id="421628"/>
    <lineage>
        <taxon>Bacteria</taxon>
        <taxon>Pseudomonadati</taxon>
        <taxon>Pseudomonadota</taxon>
        <taxon>Gammaproteobacteria</taxon>
        <taxon>Chromatiales</taxon>
        <taxon>Ectothiorhodospiraceae</taxon>
        <taxon>Ectothiorhodospira</taxon>
    </lineage>
</organism>
<proteinExistence type="predicted"/>